<dbReference type="EMBL" id="VLKE01000001">
    <property type="protein sequence ID" value="TWH70898.1"/>
    <property type="molecule type" value="Genomic_DNA"/>
</dbReference>
<dbReference type="Gene3D" id="3.30.565.10">
    <property type="entry name" value="Histidine kinase-like ATPase, C-terminal domain"/>
    <property type="match status" value="1"/>
</dbReference>
<protein>
    <recommendedName>
        <fullName evidence="3">Anti-sigma regulatory factor (Ser/Thr protein kinase)</fullName>
    </recommendedName>
</protein>
<proteinExistence type="predicted"/>
<gene>
    <name evidence="1" type="ORF">JD77_05923</name>
</gene>
<keyword evidence="2" id="KW-1185">Reference proteome</keyword>
<sequence>MSELTARLDLPLGIHAPGAARRALIALLQGWGFQDEEWLDDAALVTGELVANGVRHGGGCVEFTA</sequence>
<evidence type="ECO:0008006" key="3">
    <source>
        <dbReference type="Google" id="ProtNLM"/>
    </source>
</evidence>
<dbReference type="Proteomes" id="UP000319825">
    <property type="component" value="Unassembled WGS sequence"/>
</dbReference>
<comment type="caution">
    <text evidence="1">The sequence shown here is derived from an EMBL/GenBank/DDBJ whole genome shotgun (WGS) entry which is preliminary data.</text>
</comment>
<reference evidence="1 2" key="1">
    <citation type="submission" date="2019-07" db="EMBL/GenBank/DDBJ databases">
        <title>R&amp;d 2014.</title>
        <authorList>
            <person name="Klenk H.-P."/>
        </authorList>
    </citation>
    <scope>NUCLEOTIDE SEQUENCE [LARGE SCALE GENOMIC DNA]</scope>
    <source>
        <strain evidence="1 2">DSM 43868</strain>
    </source>
</reference>
<organism evidence="1 2">
    <name type="scientific">Micromonospora olivasterospora</name>
    <dbReference type="NCBI Taxonomy" id="1880"/>
    <lineage>
        <taxon>Bacteria</taxon>
        <taxon>Bacillati</taxon>
        <taxon>Actinomycetota</taxon>
        <taxon>Actinomycetes</taxon>
        <taxon>Micromonosporales</taxon>
        <taxon>Micromonosporaceae</taxon>
        <taxon>Micromonospora</taxon>
    </lineage>
</organism>
<dbReference type="InterPro" id="IPR036890">
    <property type="entry name" value="HATPase_C_sf"/>
</dbReference>
<dbReference type="RefSeq" id="WP_145777074.1">
    <property type="nucleotide sequence ID" value="NZ_BAAATQ010000232.1"/>
</dbReference>
<dbReference type="OrthoDB" id="3527613at2"/>
<dbReference type="AlphaFoldDB" id="A0A562IJ46"/>
<evidence type="ECO:0000313" key="2">
    <source>
        <dbReference type="Proteomes" id="UP000319825"/>
    </source>
</evidence>
<accession>A0A562IJ46</accession>
<name>A0A562IJ46_MICOL</name>
<evidence type="ECO:0000313" key="1">
    <source>
        <dbReference type="EMBL" id="TWH70898.1"/>
    </source>
</evidence>